<comment type="caution">
    <text evidence="1">The sequence shown here is derived from an EMBL/GenBank/DDBJ whole genome shotgun (WGS) entry which is preliminary data.</text>
</comment>
<dbReference type="SUPFAM" id="SSF46785">
    <property type="entry name" value="Winged helix' DNA-binding domain"/>
    <property type="match status" value="1"/>
</dbReference>
<evidence type="ECO:0000313" key="2">
    <source>
        <dbReference type="Proteomes" id="UP000705823"/>
    </source>
</evidence>
<dbReference type="OrthoDB" id="189973at2157"/>
<dbReference type="AlphaFoldDB" id="A0A8J8TBV3"/>
<organism evidence="1 2">
    <name type="scientific">Halonotius terrestris</name>
    <dbReference type="NCBI Taxonomy" id="2487750"/>
    <lineage>
        <taxon>Archaea</taxon>
        <taxon>Methanobacteriati</taxon>
        <taxon>Methanobacteriota</taxon>
        <taxon>Stenosarchaea group</taxon>
        <taxon>Halobacteria</taxon>
        <taxon>Halobacteriales</taxon>
        <taxon>Haloferacaceae</taxon>
        <taxon>Halonotius</taxon>
    </lineage>
</organism>
<protein>
    <recommendedName>
        <fullName evidence="3">MarR family protein</fullName>
    </recommendedName>
</protein>
<dbReference type="Proteomes" id="UP000705823">
    <property type="component" value="Unassembled WGS sequence"/>
</dbReference>
<sequence length="84" mass="9598">MTRGPDPEIDPISILRVFLRSTDPAFVPSEIAEELDCTTEGARHQMNRLVDEGYLAKKKPGQRTVIYWITEGGSRHYFEQTTDD</sequence>
<dbReference type="InterPro" id="IPR036388">
    <property type="entry name" value="WH-like_DNA-bd_sf"/>
</dbReference>
<gene>
    <name evidence="1" type="ORF">EGH24_12225</name>
</gene>
<accession>A0A8J8TBV3</accession>
<reference evidence="1" key="1">
    <citation type="submission" date="2019-02" db="EMBL/GenBank/DDBJ databases">
        <title>Halonotius sp. a new haloarchaeum isolated from saline soil.</title>
        <authorList>
            <person name="Duran-Viseras A."/>
            <person name="Sanchez-Porro C."/>
            <person name="Ventosa A."/>
        </authorList>
    </citation>
    <scope>NUCLEOTIDE SEQUENCE</scope>
    <source>
        <strain evidence="1">F15B</strain>
    </source>
</reference>
<dbReference type="Gene3D" id="1.10.10.10">
    <property type="entry name" value="Winged helix-like DNA-binding domain superfamily/Winged helix DNA-binding domain"/>
    <property type="match status" value="1"/>
</dbReference>
<name>A0A8J8TBV3_9EURY</name>
<dbReference type="EMBL" id="RKLU01000006">
    <property type="protein sequence ID" value="TQQ79153.1"/>
    <property type="molecule type" value="Genomic_DNA"/>
</dbReference>
<dbReference type="RefSeq" id="WP_142980422.1">
    <property type="nucleotide sequence ID" value="NZ_RKLU01000006.1"/>
</dbReference>
<proteinExistence type="predicted"/>
<keyword evidence="2" id="KW-1185">Reference proteome</keyword>
<evidence type="ECO:0008006" key="3">
    <source>
        <dbReference type="Google" id="ProtNLM"/>
    </source>
</evidence>
<dbReference type="InterPro" id="IPR036390">
    <property type="entry name" value="WH_DNA-bd_sf"/>
</dbReference>
<evidence type="ECO:0000313" key="1">
    <source>
        <dbReference type="EMBL" id="TQQ79153.1"/>
    </source>
</evidence>